<sequence length="138" mass="15922">MNFRLNSLILLLVVLLFNTKLSAQYLKEKKLITGTWISEKAKQKFVFRPNGTCTLYFSEGGLIEWKYTFTNQLKDCDSSRSGIAEDSSYYLHLKEIKIGYTDCYIVNSLDSKELSLSPFGRGGAILFLKQRQKRMNKL</sequence>
<keyword evidence="2" id="KW-1185">Reference proteome</keyword>
<evidence type="ECO:0000313" key="1">
    <source>
        <dbReference type="EMBL" id="SDX40521.1"/>
    </source>
</evidence>
<reference evidence="1 2" key="1">
    <citation type="submission" date="2016-10" db="EMBL/GenBank/DDBJ databases">
        <authorList>
            <person name="Varghese N."/>
            <person name="Submissions S."/>
        </authorList>
    </citation>
    <scope>NUCLEOTIDE SEQUENCE [LARGE SCALE GENOMIC DNA]</scope>
    <source>
        <strain evidence="1 2">DSM 25353</strain>
    </source>
</reference>
<organism evidence="1 2">
    <name type="scientific">Hydrobacter penzbergensis</name>
    <dbReference type="NCBI Taxonomy" id="1235997"/>
    <lineage>
        <taxon>Bacteria</taxon>
        <taxon>Pseudomonadati</taxon>
        <taxon>Bacteroidota</taxon>
        <taxon>Chitinophagia</taxon>
        <taxon>Chitinophagales</taxon>
        <taxon>Chitinophagaceae</taxon>
        <taxon>Hydrobacter</taxon>
    </lineage>
</organism>
<dbReference type="RefSeq" id="WP_092725895.1">
    <property type="nucleotide sequence ID" value="NZ_FNNO01000015.1"/>
</dbReference>
<accession>A0A8X8IJA6</accession>
<name>A0A8X8IJA6_9BACT</name>
<protein>
    <submittedName>
        <fullName evidence="1">Uncharacterized protein</fullName>
    </submittedName>
</protein>
<dbReference type="AlphaFoldDB" id="A0A8X8IJA6"/>
<dbReference type="EMBL" id="FNNO01000015">
    <property type="protein sequence ID" value="SDX40521.1"/>
    <property type="molecule type" value="Genomic_DNA"/>
</dbReference>
<gene>
    <name evidence="1" type="ORF">SAMN05444410_11529</name>
</gene>
<comment type="caution">
    <text evidence="1">The sequence shown here is derived from an EMBL/GenBank/DDBJ whole genome shotgun (WGS) entry which is preliminary data.</text>
</comment>
<dbReference type="Proteomes" id="UP000198711">
    <property type="component" value="Unassembled WGS sequence"/>
</dbReference>
<proteinExistence type="predicted"/>
<evidence type="ECO:0000313" key="2">
    <source>
        <dbReference type="Proteomes" id="UP000198711"/>
    </source>
</evidence>